<dbReference type="RefSeq" id="WP_132493126.1">
    <property type="nucleotide sequence ID" value="NZ_SMKW01000071.1"/>
</dbReference>
<reference evidence="1 2" key="1">
    <citation type="submission" date="2019-03" db="EMBL/GenBank/DDBJ databases">
        <title>Draft genome sequences of novel Actinobacteria.</title>
        <authorList>
            <person name="Sahin N."/>
            <person name="Ay H."/>
            <person name="Saygin H."/>
        </authorList>
    </citation>
    <scope>NUCLEOTIDE SEQUENCE [LARGE SCALE GENOMIC DNA]</scope>
    <source>
        <strain evidence="1 2">7K502</strain>
    </source>
</reference>
<sequence>MDSSLVLAKLPGWLRPHLAAIEDTCRAGFVFAYWPSRENPLSLHAFHKAHGAMDTYSATSTEDAVAARFRLEDLETARPQPLWYAAGTVTDVVAELMRLPPHGSKGAPRLALSVPSELWVPSIAQSSSSVIRQSWRMF</sequence>
<accession>A0A4R4Y9A2</accession>
<dbReference type="AlphaFoldDB" id="A0A4R4Y9A2"/>
<evidence type="ECO:0000313" key="2">
    <source>
        <dbReference type="Proteomes" id="UP000294947"/>
    </source>
</evidence>
<dbReference type="OrthoDB" id="3634287at2"/>
<comment type="caution">
    <text evidence="1">The sequence shown here is derived from an EMBL/GenBank/DDBJ whole genome shotgun (WGS) entry which is preliminary data.</text>
</comment>
<name>A0A4R4Y9A2_9PSEU</name>
<proteinExistence type="predicted"/>
<evidence type="ECO:0000313" key="1">
    <source>
        <dbReference type="EMBL" id="TDD40299.1"/>
    </source>
</evidence>
<protein>
    <submittedName>
        <fullName evidence="1">Uncharacterized protein</fullName>
    </submittedName>
</protein>
<dbReference type="EMBL" id="SMKW01000071">
    <property type="protein sequence ID" value="TDD40299.1"/>
    <property type="molecule type" value="Genomic_DNA"/>
</dbReference>
<gene>
    <name evidence="1" type="ORF">E1288_35815</name>
</gene>
<dbReference type="Proteomes" id="UP000294947">
    <property type="component" value="Unassembled WGS sequence"/>
</dbReference>
<keyword evidence="2" id="KW-1185">Reference proteome</keyword>
<organism evidence="1 2">
    <name type="scientific">Saccharopolyspora elongata</name>
    <dbReference type="NCBI Taxonomy" id="2530387"/>
    <lineage>
        <taxon>Bacteria</taxon>
        <taxon>Bacillati</taxon>
        <taxon>Actinomycetota</taxon>
        <taxon>Actinomycetes</taxon>
        <taxon>Pseudonocardiales</taxon>
        <taxon>Pseudonocardiaceae</taxon>
        <taxon>Saccharopolyspora</taxon>
    </lineage>
</organism>